<sequence length="148" mass="16888">MNAEPMKHDLCPFEEGDRVDHKLFGMGTVNGAATAVVSPDMHRPKGFRDAGWTVPVNWDDPKRASTKVASWALRKMSSPDSRPFSYWNRQWQPLFQEWISARRTLEAQLAEFRPPPTSDKVARLQRLENEAFDAMQAFIQAEIGGHHP</sequence>
<name>A0A1T4SI28_9HYPH</name>
<dbReference type="STRING" id="225324.SAMN02745126_04725"/>
<evidence type="ECO:0000313" key="1">
    <source>
        <dbReference type="EMBL" id="SKA27970.1"/>
    </source>
</evidence>
<accession>A0A1T4SI28</accession>
<reference evidence="2" key="1">
    <citation type="submission" date="2017-02" db="EMBL/GenBank/DDBJ databases">
        <authorList>
            <person name="Varghese N."/>
            <person name="Submissions S."/>
        </authorList>
    </citation>
    <scope>NUCLEOTIDE SEQUENCE [LARGE SCALE GENOMIC DNA]</scope>
    <source>
        <strain evidence="2">ATCC 27094</strain>
    </source>
</reference>
<evidence type="ECO:0000313" key="2">
    <source>
        <dbReference type="Proteomes" id="UP000190092"/>
    </source>
</evidence>
<organism evidence="1 2">
    <name type="scientific">Enhydrobacter aerosaccus</name>
    <dbReference type="NCBI Taxonomy" id="225324"/>
    <lineage>
        <taxon>Bacteria</taxon>
        <taxon>Pseudomonadati</taxon>
        <taxon>Pseudomonadota</taxon>
        <taxon>Alphaproteobacteria</taxon>
        <taxon>Hyphomicrobiales</taxon>
        <taxon>Enhydrobacter</taxon>
    </lineage>
</organism>
<dbReference type="Proteomes" id="UP000190092">
    <property type="component" value="Unassembled WGS sequence"/>
</dbReference>
<protein>
    <submittedName>
        <fullName evidence="1">Uncharacterized protein</fullName>
    </submittedName>
</protein>
<gene>
    <name evidence="1" type="ORF">SAMN02745126_04725</name>
</gene>
<dbReference type="EMBL" id="FUWJ01000008">
    <property type="protein sequence ID" value="SKA27970.1"/>
    <property type="molecule type" value="Genomic_DNA"/>
</dbReference>
<keyword evidence="2" id="KW-1185">Reference proteome</keyword>
<dbReference type="AlphaFoldDB" id="A0A1T4SI28"/>
<proteinExistence type="predicted"/>